<reference evidence="24 25" key="1">
    <citation type="journal article" date="2023" name="Hortic Res">
        <title>Pangenome of water caltrop reveals structural variations and asymmetric subgenome divergence after allopolyploidization.</title>
        <authorList>
            <person name="Zhang X."/>
            <person name="Chen Y."/>
            <person name="Wang L."/>
            <person name="Yuan Y."/>
            <person name="Fang M."/>
            <person name="Shi L."/>
            <person name="Lu R."/>
            <person name="Comes H.P."/>
            <person name="Ma Y."/>
            <person name="Chen Y."/>
            <person name="Huang G."/>
            <person name="Zhou Y."/>
            <person name="Zheng Z."/>
            <person name="Qiu Y."/>
        </authorList>
    </citation>
    <scope>NUCLEOTIDE SEQUENCE [LARGE SCALE GENOMIC DNA]</scope>
    <source>
        <tissue evidence="24">Roots</tissue>
    </source>
</reference>
<keyword evidence="5" id="KW-0597">Phosphoprotein</keyword>
<evidence type="ECO:0000313" key="24">
    <source>
        <dbReference type="EMBL" id="KAK4753057.1"/>
    </source>
</evidence>
<dbReference type="PROSITE" id="PS00107">
    <property type="entry name" value="PROTEIN_KINASE_ATP"/>
    <property type="match status" value="1"/>
</dbReference>
<evidence type="ECO:0000256" key="11">
    <source>
        <dbReference type="ARBA" id="ARBA00022741"/>
    </source>
</evidence>
<sequence>MDGAFQDTTVVSLQGNDKICGGVVELNLPPCHLDPPKRSSSDSRKVEVVSICTVAVVLAIGIPLLAFYLLRKNGNKAPSGENPSSLGGIRQVSYETLLKATNGFNTSNLIGLGDFGAVYHGVLEQIEGSVAVKVFNLNRRGASKSFMTECEALRNIRHRNLVKIITACSSVDFQGNEFKALVYEFMEKGSLDHWLHPVAIDSKAPQTLNFLQRLIIACDVASAVDYLHHQCGTTVVHCDLKPSNILLDEDMNGHVSDFGLARIFTDTHIYNATNVSSSIGVRGTIGYAAPEYGLGSRISMEGDVYSYGILLLELFTGKRPSDEMFNEALSLHDYCKAALPGRVVDILDPVLHSETESMKFTEFIPVIFQIGVSCSVESPRDRMKISDVSAQLSSMKNKLINVPRRR</sequence>
<feature type="domain" description="Protein kinase" evidence="23">
    <location>
        <begin position="104"/>
        <end position="406"/>
    </location>
</feature>
<comment type="catalytic activity">
    <reaction evidence="19">
        <text>L-seryl-[protein] + ATP = O-phospho-L-seryl-[protein] + ADP + H(+)</text>
        <dbReference type="Rhea" id="RHEA:17989"/>
        <dbReference type="Rhea" id="RHEA-COMP:9863"/>
        <dbReference type="Rhea" id="RHEA-COMP:11604"/>
        <dbReference type="ChEBI" id="CHEBI:15378"/>
        <dbReference type="ChEBI" id="CHEBI:29999"/>
        <dbReference type="ChEBI" id="CHEBI:30616"/>
        <dbReference type="ChEBI" id="CHEBI:83421"/>
        <dbReference type="ChEBI" id="CHEBI:456216"/>
        <dbReference type="EC" id="2.7.11.1"/>
    </reaction>
</comment>
<dbReference type="InterPro" id="IPR051809">
    <property type="entry name" value="Plant_receptor-like_S/T_kinase"/>
</dbReference>
<dbReference type="PROSITE" id="PS50011">
    <property type="entry name" value="PROTEIN_KINASE_DOM"/>
    <property type="match status" value="1"/>
</dbReference>
<evidence type="ECO:0000256" key="7">
    <source>
        <dbReference type="ARBA" id="ARBA00022679"/>
    </source>
</evidence>
<keyword evidence="3" id="KW-1003">Cell membrane</keyword>
<keyword evidence="7" id="KW-0808">Transferase</keyword>
<dbReference type="GO" id="GO:0005524">
    <property type="term" value="F:ATP binding"/>
    <property type="evidence" value="ECO:0007669"/>
    <property type="project" value="UniProtKB-UniRule"/>
</dbReference>
<evidence type="ECO:0000256" key="21">
    <source>
        <dbReference type="RuleBase" id="RU000304"/>
    </source>
</evidence>
<dbReference type="Gene3D" id="3.30.200.20">
    <property type="entry name" value="Phosphorylase Kinase, domain 1"/>
    <property type="match status" value="1"/>
</dbReference>
<evidence type="ECO:0000256" key="4">
    <source>
        <dbReference type="ARBA" id="ARBA00022527"/>
    </source>
</evidence>
<evidence type="ECO:0000256" key="3">
    <source>
        <dbReference type="ARBA" id="ARBA00022475"/>
    </source>
</evidence>
<keyword evidence="4 21" id="KW-0723">Serine/threonine-protein kinase</keyword>
<evidence type="ECO:0000256" key="8">
    <source>
        <dbReference type="ARBA" id="ARBA00022692"/>
    </source>
</evidence>
<organism evidence="24 25">
    <name type="scientific">Trapa incisa</name>
    <dbReference type="NCBI Taxonomy" id="236973"/>
    <lineage>
        <taxon>Eukaryota</taxon>
        <taxon>Viridiplantae</taxon>
        <taxon>Streptophyta</taxon>
        <taxon>Embryophyta</taxon>
        <taxon>Tracheophyta</taxon>
        <taxon>Spermatophyta</taxon>
        <taxon>Magnoliopsida</taxon>
        <taxon>eudicotyledons</taxon>
        <taxon>Gunneridae</taxon>
        <taxon>Pentapetalae</taxon>
        <taxon>rosids</taxon>
        <taxon>malvids</taxon>
        <taxon>Myrtales</taxon>
        <taxon>Lythraceae</taxon>
        <taxon>Trapa</taxon>
    </lineage>
</organism>
<evidence type="ECO:0000313" key="25">
    <source>
        <dbReference type="Proteomes" id="UP001345219"/>
    </source>
</evidence>
<dbReference type="GO" id="GO:0004674">
    <property type="term" value="F:protein serine/threonine kinase activity"/>
    <property type="evidence" value="ECO:0007669"/>
    <property type="project" value="UniProtKB-KW"/>
</dbReference>
<evidence type="ECO:0000256" key="13">
    <source>
        <dbReference type="ARBA" id="ARBA00022840"/>
    </source>
</evidence>
<evidence type="ECO:0000256" key="1">
    <source>
        <dbReference type="ARBA" id="ARBA00004162"/>
    </source>
</evidence>
<evidence type="ECO:0000256" key="6">
    <source>
        <dbReference type="ARBA" id="ARBA00022614"/>
    </source>
</evidence>
<evidence type="ECO:0000256" key="22">
    <source>
        <dbReference type="SAM" id="Phobius"/>
    </source>
</evidence>
<keyword evidence="8 22" id="KW-0812">Transmembrane</keyword>
<evidence type="ECO:0000256" key="19">
    <source>
        <dbReference type="ARBA" id="ARBA00048679"/>
    </source>
</evidence>
<evidence type="ECO:0000256" key="10">
    <source>
        <dbReference type="ARBA" id="ARBA00022737"/>
    </source>
</evidence>
<dbReference type="PANTHER" id="PTHR27008">
    <property type="entry name" value="OS04G0122200 PROTEIN"/>
    <property type="match status" value="1"/>
</dbReference>
<keyword evidence="17" id="KW-0325">Glycoprotein</keyword>
<protein>
    <recommendedName>
        <fullName evidence="2">non-specific serine/threonine protein kinase</fullName>
        <ecNumber evidence="2">2.7.11.1</ecNumber>
    </recommendedName>
</protein>
<keyword evidence="11 20" id="KW-0547">Nucleotide-binding</keyword>
<evidence type="ECO:0000259" key="23">
    <source>
        <dbReference type="PROSITE" id="PS50011"/>
    </source>
</evidence>
<keyword evidence="13 20" id="KW-0067">ATP-binding</keyword>
<accession>A0AAN7JU50</accession>
<name>A0AAN7JU50_9MYRT</name>
<proteinExistence type="inferred from homology"/>
<evidence type="ECO:0000256" key="16">
    <source>
        <dbReference type="ARBA" id="ARBA00023170"/>
    </source>
</evidence>
<keyword evidence="14 22" id="KW-1133">Transmembrane helix</keyword>
<keyword evidence="10" id="KW-0677">Repeat</keyword>
<dbReference type="PANTHER" id="PTHR27008:SF610">
    <property type="entry name" value="SERINE-THREONINE_TYROSINE-PROTEIN KINASE CATALYTIC DOMAIN-CONTAINING PROTEIN"/>
    <property type="match status" value="1"/>
</dbReference>
<dbReference type="InterPro" id="IPR017441">
    <property type="entry name" value="Protein_kinase_ATP_BS"/>
</dbReference>
<dbReference type="GO" id="GO:0005886">
    <property type="term" value="C:plasma membrane"/>
    <property type="evidence" value="ECO:0007669"/>
    <property type="project" value="UniProtKB-SubCell"/>
</dbReference>
<keyword evidence="12" id="KW-0418">Kinase</keyword>
<comment type="similarity">
    <text evidence="21">Belongs to the protein kinase superfamily.</text>
</comment>
<dbReference type="SMART" id="SM00220">
    <property type="entry name" value="S_TKc"/>
    <property type="match status" value="1"/>
</dbReference>
<comment type="catalytic activity">
    <reaction evidence="18">
        <text>L-threonyl-[protein] + ATP = O-phospho-L-threonyl-[protein] + ADP + H(+)</text>
        <dbReference type="Rhea" id="RHEA:46608"/>
        <dbReference type="Rhea" id="RHEA-COMP:11060"/>
        <dbReference type="Rhea" id="RHEA-COMP:11605"/>
        <dbReference type="ChEBI" id="CHEBI:15378"/>
        <dbReference type="ChEBI" id="CHEBI:30013"/>
        <dbReference type="ChEBI" id="CHEBI:30616"/>
        <dbReference type="ChEBI" id="CHEBI:61977"/>
        <dbReference type="ChEBI" id="CHEBI:456216"/>
        <dbReference type="EC" id="2.7.11.1"/>
    </reaction>
</comment>
<dbReference type="AlphaFoldDB" id="A0AAN7JU50"/>
<evidence type="ECO:0000256" key="9">
    <source>
        <dbReference type="ARBA" id="ARBA00022729"/>
    </source>
</evidence>
<feature type="binding site" evidence="20">
    <location>
        <position position="133"/>
    </location>
    <ligand>
        <name>ATP</name>
        <dbReference type="ChEBI" id="CHEBI:30616"/>
    </ligand>
</feature>
<dbReference type="FunFam" id="3.30.200.20:FF:000432">
    <property type="entry name" value="LRR receptor-like serine/threonine-protein kinase EFR"/>
    <property type="match status" value="1"/>
</dbReference>
<evidence type="ECO:0000256" key="14">
    <source>
        <dbReference type="ARBA" id="ARBA00022989"/>
    </source>
</evidence>
<dbReference type="Pfam" id="PF00069">
    <property type="entry name" value="Pkinase"/>
    <property type="match status" value="1"/>
</dbReference>
<keyword evidence="25" id="KW-1185">Reference proteome</keyword>
<dbReference type="InterPro" id="IPR000719">
    <property type="entry name" value="Prot_kinase_dom"/>
</dbReference>
<evidence type="ECO:0000256" key="5">
    <source>
        <dbReference type="ARBA" id="ARBA00022553"/>
    </source>
</evidence>
<keyword evidence="6" id="KW-0433">Leucine-rich repeat</keyword>
<dbReference type="SUPFAM" id="SSF56112">
    <property type="entry name" value="Protein kinase-like (PK-like)"/>
    <property type="match status" value="1"/>
</dbReference>
<comment type="subcellular location">
    <subcellularLocation>
        <location evidence="1">Cell membrane</location>
        <topology evidence="1">Single-pass membrane protein</topology>
    </subcellularLocation>
</comment>
<dbReference type="Gene3D" id="1.10.510.10">
    <property type="entry name" value="Transferase(Phosphotransferase) domain 1"/>
    <property type="match status" value="1"/>
</dbReference>
<dbReference type="PROSITE" id="PS00108">
    <property type="entry name" value="PROTEIN_KINASE_ST"/>
    <property type="match status" value="1"/>
</dbReference>
<evidence type="ECO:0000256" key="12">
    <source>
        <dbReference type="ARBA" id="ARBA00022777"/>
    </source>
</evidence>
<dbReference type="Proteomes" id="UP001345219">
    <property type="component" value="Chromosome 16"/>
</dbReference>
<keyword evidence="9" id="KW-0732">Signal</keyword>
<feature type="transmembrane region" description="Helical" evidence="22">
    <location>
        <begin position="48"/>
        <end position="70"/>
    </location>
</feature>
<evidence type="ECO:0000256" key="2">
    <source>
        <dbReference type="ARBA" id="ARBA00012513"/>
    </source>
</evidence>
<dbReference type="FunFam" id="1.10.510.10:FF:000358">
    <property type="entry name" value="Putative leucine-rich repeat receptor-like serine/threonine-protein kinase"/>
    <property type="match status" value="1"/>
</dbReference>
<comment type="caution">
    <text evidence="24">The sequence shown here is derived from an EMBL/GenBank/DDBJ whole genome shotgun (WGS) entry which is preliminary data.</text>
</comment>
<evidence type="ECO:0000256" key="18">
    <source>
        <dbReference type="ARBA" id="ARBA00047899"/>
    </source>
</evidence>
<gene>
    <name evidence="24" type="ORF">SAY87_021855</name>
</gene>
<dbReference type="EC" id="2.7.11.1" evidence="2"/>
<keyword evidence="16" id="KW-0675">Receptor</keyword>
<evidence type="ECO:0000256" key="17">
    <source>
        <dbReference type="ARBA" id="ARBA00023180"/>
    </source>
</evidence>
<dbReference type="InterPro" id="IPR011009">
    <property type="entry name" value="Kinase-like_dom_sf"/>
</dbReference>
<evidence type="ECO:0000256" key="15">
    <source>
        <dbReference type="ARBA" id="ARBA00023136"/>
    </source>
</evidence>
<keyword evidence="15 22" id="KW-0472">Membrane</keyword>
<evidence type="ECO:0000256" key="20">
    <source>
        <dbReference type="PROSITE-ProRule" id="PRU10141"/>
    </source>
</evidence>
<dbReference type="EMBL" id="JAXIOK010000016">
    <property type="protein sequence ID" value="KAK4753057.1"/>
    <property type="molecule type" value="Genomic_DNA"/>
</dbReference>
<dbReference type="InterPro" id="IPR008271">
    <property type="entry name" value="Ser/Thr_kinase_AS"/>
</dbReference>